<feature type="compositionally biased region" description="Low complexity" evidence="1">
    <location>
        <begin position="190"/>
        <end position="202"/>
    </location>
</feature>
<feature type="region of interest" description="Disordered" evidence="1">
    <location>
        <begin position="130"/>
        <end position="149"/>
    </location>
</feature>
<feature type="compositionally biased region" description="Basic and acidic residues" evidence="1">
    <location>
        <begin position="35"/>
        <end position="86"/>
    </location>
</feature>
<dbReference type="RefSeq" id="WP_184390926.1">
    <property type="nucleotide sequence ID" value="NZ_JACHDB010000001.1"/>
</dbReference>
<proteinExistence type="predicted"/>
<evidence type="ECO:0000313" key="2">
    <source>
        <dbReference type="EMBL" id="MBB5431341.1"/>
    </source>
</evidence>
<feature type="compositionally biased region" description="Basic and acidic residues" evidence="1">
    <location>
        <begin position="130"/>
        <end position="145"/>
    </location>
</feature>
<sequence length="225" mass="24312">MSEEQGQEPTVQDDTTTAEDAQAEALLAEAAQRVDGGRDGAEEREAPRTFDEAYVRKLRDESASHRVKAKELEERLTETEQRRQEQLDAIAKALGLAPDDAPPDPEELTRQLADAQQQTTAREAELRTLRTERAAERAARQHGADVDALLDSRAFADKLGKLDPSDEGFADAVSDLVKTAVEDNPKYKADGPAPAASSADFSGGTGERAPRPTSLFEAVKRATGA</sequence>
<accession>A0A7W8QJ40</accession>
<comment type="caution">
    <text evidence="2">The sequence shown here is derived from an EMBL/GenBank/DDBJ whole genome shotgun (WGS) entry which is preliminary data.</text>
</comment>
<reference evidence="2 3" key="1">
    <citation type="submission" date="2020-08" db="EMBL/GenBank/DDBJ databases">
        <title>Sequencing the genomes of 1000 actinobacteria strains.</title>
        <authorList>
            <person name="Klenk H.-P."/>
        </authorList>
    </citation>
    <scope>NUCLEOTIDE SEQUENCE [LARGE SCALE GENOMIC DNA]</scope>
    <source>
        <strain evidence="2 3">DSM 44551</strain>
    </source>
</reference>
<name>A0A7W8QJ40_9ACTN</name>
<feature type="region of interest" description="Disordered" evidence="1">
    <location>
        <begin position="1"/>
        <end position="124"/>
    </location>
</feature>
<dbReference type="Proteomes" id="UP000572635">
    <property type="component" value="Unassembled WGS sequence"/>
</dbReference>
<feature type="compositionally biased region" description="Low complexity" evidence="1">
    <location>
        <begin position="12"/>
        <end position="31"/>
    </location>
</feature>
<keyword evidence="3" id="KW-1185">Reference proteome</keyword>
<dbReference type="EMBL" id="JACHDB010000001">
    <property type="protein sequence ID" value="MBB5431341.1"/>
    <property type="molecule type" value="Genomic_DNA"/>
</dbReference>
<dbReference type="AlphaFoldDB" id="A0A7W8QJ40"/>
<feature type="region of interest" description="Disordered" evidence="1">
    <location>
        <begin position="184"/>
        <end position="225"/>
    </location>
</feature>
<organism evidence="2 3">
    <name type="scientific">Nocardiopsis composta</name>
    <dbReference type="NCBI Taxonomy" id="157465"/>
    <lineage>
        <taxon>Bacteria</taxon>
        <taxon>Bacillati</taxon>
        <taxon>Actinomycetota</taxon>
        <taxon>Actinomycetes</taxon>
        <taxon>Streptosporangiales</taxon>
        <taxon>Nocardiopsidaceae</taxon>
        <taxon>Nocardiopsis</taxon>
    </lineage>
</organism>
<evidence type="ECO:0000313" key="3">
    <source>
        <dbReference type="Proteomes" id="UP000572635"/>
    </source>
</evidence>
<gene>
    <name evidence="2" type="ORF">HDA36_001425</name>
</gene>
<protein>
    <submittedName>
        <fullName evidence="2">Chromosome segregation ATPase</fullName>
    </submittedName>
</protein>
<evidence type="ECO:0000256" key="1">
    <source>
        <dbReference type="SAM" id="MobiDB-lite"/>
    </source>
</evidence>